<dbReference type="STRING" id="258515.SAMN05192585_11712"/>
<evidence type="ECO:0000313" key="3">
    <source>
        <dbReference type="Proteomes" id="UP000199182"/>
    </source>
</evidence>
<dbReference type="InterPro" id="IPR005531">
    <property type="entry name" value="Asp23"/>
</dbReference>
<reference evidence="2 3" key="1">
    <citation type="submission" date="2016-10" db="EMBL/GenBank/DDBJ databases">
        <authorList>
            <person name="de Groot N.N."/>
        </authorList>
    </citation>
    <scope>NUCLEOTIDE SEQUENCE [LARGE SCALE GENOMIC DNA]</scope>
    <source>
        <strain evidence="2 3">CGMCC 1.5012</strain>
    </source>
</reference>
<evidence type="ECO:0000313" key="2">
    <source>
        <dbReference type="EMBL" id="SDN35812.1"/>
    </source>
</evidence>
<name>A0A1H0AQJ4_9FIRM</name>
<accession>A0A1H0AQJ4</accession>
<dbReference type="AlphaFoldDB" id="A0A1H0AQJ4"/>
<dbReference type="PANTHER" id="PTHR34297">
    <property type="entry name" value="HYPOTHETICAL CYTOSOLIC PROTEIN-RELATED"/>
    <property type="match status" value="1"/>
</dbReference>
<keyword evidence="3" id="KW-1185">Reference proteome</keyword>
<protein>
    <submittedName>
        <fullName evidence="2">Uncharacterized conserved protein YloU, alkaline shock protein (Asp23) family</fullName>
    </submittedName>
</protein>
<organism evidence="2 3">
    <name type="scientific">Acetanaerobacterium elongatum</name>
    <dbReference type="NCBI Taxonomy" id="258515"/>
    <lineage>
        <taxon>Bacteria</taxon>
        <taxon>Bacillati</taxon>
        <taxon>Bacillota</taxon>
        <taxon>Clostridia</taxon>
        <taxon>Eubacteriales</taxon>
        <taxon>Oscillospiraceae</taxon>
        <taxon>Acetanaerobacterium</taxon>
    </lineage>
</organism>
<gene>
    <name evidence="2" type="ORF">SAMN05192585_11712</name>
</gene>
<sequence length="122" mass="12939">MKESTIKDTVGSLKISEDVISKITCTATKEVSGVAEMATMPTSFKGLVTKPVVPNPVKISVREDVAIIDVYVNLVAGAKIQEVAQQIQSNVKASVQSMTGIAVSKVNVHVISIVFGDAEDKH</sequence>
<dbReference type="OrthoDB" id="9793465at2"/>
<dbReference type="Proteomes" id="UP000199182">
    <property type="component" value="Unassembled WGS sequence"/>
</dbReference>
<comment type="similarity">
    <text evidence="1">Belongs to the asp23 family.</text>
</comment>
<dbReference type="EMBL" id="FNID01000017">
    <property type="protein sequence ID" value="SDN35812.1"/>
    <property type="molecule type" value="Genomic_DNA"/>
</dbReference>
<evidence type="ECO:0000256" key="1">
    <source>
        <dbReference type="ARBA" id="ARBA00005721"/>
    </source>
</evidence>
<dbReference type="RefSeq" id="WP_092640184.1">
    <property type="nucleotide sequence ID" value="NZ_FNID01000017.1"/>
</dbReference>
<dbReference type="Pfam" id="PF03780">
    <property type="entry name" value="Asp23"/>
    <property type="match status" value="1"/>
</dbReference>
<proteinExistence type="inferred from homology"/>